<proteinExistence type="inferred from homology"/>
<organism evidence="18 19">
    <name type="scientific">Chromatocurvus halotolerans</name>
    <dbReference type="NCBI Taxonomy" id="1132028"/>
    <lineage>
        <taxon>Bacteria</taxon>
        <taxon>Pseudomonadati</taxon>
        <taxon>Pseudomonadota</taxon>
        <taxon>Gammaproteobacteria</taxon>
        <taxon>Cellvibrionales</taxon>
        <taxon>Halieaceae</taxon>
        <taxon>Chromatocurvus</taxon>
    </lineage>
</organism>
<feature type="domain" description="TRNA-binding" evidence="17">
    <location>
        <begin position="603"/>
        <end position="705"/>
    </location>
</feature>
<dbReference type="Gene3D" id="3.40.50.620">
    <property type="entry name" value="HUPs"/>
    <property type="match status" value="1"/>
</dbReference>
<evidence type="ECO:0000256" key="9">
    <source>
        <dbReference type="ARBA" id="ARBA00022741"/>
    </source>
</evidence>
<dbReference type="InterPro" id="IPR029038">
    <property type="entry name" value="MetRS_Zn"/>
</dbReference>
<dbReference type="FunFam" id="2.20.28.20:FF:000001">
    <property type="entry name" value="Methionine--tRNA ligase"/>
    <property type="match status" value="1"/>
</dbReference>
<dbReference type="InterPro" id="IPR002547">
    <property type="entry name" value="tRNA-bd_dom"/>
</dbReference>
<evidence type="ECO:0000256" key="4">
    <source>
        <dbReference type="ARBA" id="ARBA00011738"/>
    </source>
</evidence>
<name>A0A4R2L9P6_9GAMM</name>
<evidence type="ECO:0000256" key="11">
    <source>
        <dbReference type="ARBA" id="ARBA00022840"/>
    </source>
</evidence>
<dbReference type="CDD" id="cd02800">
    <property type="entry name" value="tRNA_bind_EcMetRS_like"/>
    <property type="match status" value="1"/>
</dbReference>
<dbReference type="PRINTS" id="PR01041">
    <property type="entry name" value="TRNASYNTHMET"/>
</dbReference>
<gene>
    <name evidence="16" type="primary">metG</name>
    <name evidence="18" type="ORF">EV688_106156</name>
</gene>
<dbReference type="Pfam" id="PF01588">
    <property type="entry name" value="tRNA_bind"/>
    <property type="match status" value="1"/>
</dbReference>
<evidence type="ECO:0000256" key="6">
    <source>
        <dbReference type="ARBA" id="ARBA00022555"/>
    </source>
</evidence>
<dbReference type="InterPro" id="IPR033911">
    <property type="entry name" value="MetRS_core"/>
</dbReference>
<keyword evidence="6 16" id="KW-0820">tRNA-binding</keyword>
<feature type="binding site" evidence="16">
    <location>
        <position position="172"/>
    </location>
    <ligand>
        <name>Zn(2+)</name>
        <dbReference type="ChEBI" id="CHEBI:29105"/>
    </ligand>
</feature>
<keyword evidence="7 16" id="KW-0436">Ligase</keyword>
<protein>
    <recommendedName>
        <fullName evidence="16">Methionine--tRNA ligase</fullName>
        <ecNumber evidence="16">6.1.1.10</ecNumber>
    </recommendedName>
    <alternativeName>
        <fullName evidence="16">Methionyl-tRNA synthetase</fullName>
        <shortName evidence="16">MetRS</shortName>
    </alternativeName>
</protein>
<dbReference type="GO" id="GO:0004825">
    <property type="term" value="F:methionine-tRNA ligase activity"/>
    <property type="evidence" value="ECO:0007669"/>
    <property type="project" value="UniProtKB-UniRule"/>
</dbReference>
<dbReference type="GO" id="GO:0046872">
    <property type="term" value="F:metal ion binding"/>
    <property type="evidence" value="ECO:0007669"/>
    <property type="project" value="UniProtKB-KW"/>
</dbReference>
<dbReference type="SUPFAM" id="SSF52374">
    <property type="entry name" value="Nucleotidylyl transferase"/>
    <property type="match status" value="1"/>
</dbReference>
<dbReference type="Proteomes" id="UP000294980">
    <property type="component" value="Unassembled WGS sequence"/>
</dbReference>
<dbReference type="EMBL" id="SLWX01000006">
    <property type="protein sequence ID" value="TCO75965.1"/>
    <property type="molecule type" value="Genomic_DNA"/>
</dbReference>
<keyword evidence="19" id="KW-1185">Reference proteome</keyword>
<evidence type="ECO:0000313" key="19">
    <source>
        <dbReference type="Proteomes" id="UP000294980"/>
    </source>
</evidence>
<comment type="subcellular location">
    <subcellularLocation>
        <location evidence="2 16">Cytoplasm</location>
    </subcellularLocation>
</comment>
<dbReference type="Gene3D" id="2.20.28.20">
    <property type="entry name" value="Methionyl-tRNA synthetase, Zn-domain"/>
    <property type="match status" value="1"/>
</dbReference>
<comment type="caution">
    <text evidence="18">The sequence shown here is derived from an EMBL/GenBank/DDBJ whole genome shotgun (WGS) entry which is preliminary data.</text>
</comment>
<comment type="catalytic activity">
    <reaction evidence="15 16">
        <text>tRNA(Met) + L-methionine + ATP = L-methionyl-tRNA(Met) + AMP + diphosphate</text>
        <dbReference type="Rhea" id="RHEA:13481"/>
        <dbReference type="Rhea" id="RHEA-COMP:9667"/>
        <dbReference type="Rhea" id="RHEA-COMP:9698"/>
        <dbReference type="ChEBI" id="CHEBI:30616"/>
        <dbReference type="ChEBI" id="CHEBI:33019"/>
        <dbReference type="ChEBI" id="CHEBI:57844"/>
        <dbReference type="ChEBI" id="CHEBI:78442"/>
        <dbReference type="ChEBI" id="CHEBI:78530"/>
        <dbReference type="ChEBI" id="CHEBI:456215"/>
        <dbReference type="EC" id="6.1.1.10"/>
    </reaction>
</comment>
<dbReference type="NCBIfam" id="TIGR00398">
    <property type="entry name" value="metG"/>
    <property type="match status" value="1"/>
</dbReference>
<evidence type="ECO:0000313" key="18">
    <source>
        <dbReference type="EMBL" id="TCO75965.1"/>
    </source>
</evidence>
<dbReference type="CDD" id="cd00814">
    <property type="entry name" value="MetRS_core"/>
    <property type="match status" value="1"/>
</dbReference>
<evidence type="ECO:0000256" key="14">
    <source>
        <dbReference type="ARBA" id="ARBA00023146"/>
    </source>
</evidence>
<sequence length="705" mass="78300">MSRVKNSLKAAIVRAHFAMPCSPMPPEKRSILVTSALPYANGPLHLGHMLEQVQTDIWVRFQRSRGHECLYVCADDAHGTAIMLSAEKLGITPQQQIDRIHAAHQRDSEAFLISFDNFYTTHSAENRQWCEYIYARLKANGHIAEREITQSYDPEKGLFLADRFIKGTCPRCRTPDQYGDNCEACGATYTPAELIDPVSALSGATPVEKASRHFFFRLPAFADMLREWIGSGTLQPQIANKLREWTDTELHEWDISRDAPYFGFEIPGETNKYFYVWLDAPIGYMGSFQDYCTRTGTDFDRFWRSGHDSELYHFIGKDIVNFHGLFWPAMLHSAGLRTPSGIFAHGFLTVNGTKMSKSRGTFINASTYLEHLDAEYLRYYFAAKLGAGVDDIDLNLEDFVQRVNADVVGKVVNIASRCAGFLRKGYDNRLAASCSEPELLHAFIAAGEEIAERYESREFSKAVRDIIALADRANQYIDHHKPWILAKDPANADQVHAVCSVGINLCRVLMIYLKPVLPRMAEKAEAFLQTSLDWTALEQTLLDHELRAFTPLLTRIDAKQVAAILDAERQAAEAAHVQSEPAKTGTAEKAPGVEIASEIAFEDFARVDLRVAKVISAEAVDGADKLLRLTLDLGSLGEREVLSGIKVAYAPADLVGRLTVVVANLAPRKMRFGTSEGMVLAAGPGGKDIFLLAPDSGATPGMQVK</sequence>
<dbReference type="GO" id="GO:0005524">
    <property type="term" value="F:ATP binding"/>
    <property type="evidence" value="ECO:0007669"/>
    <property type="project" value="UniProtKB-UniRule"/>
</dbReference>
<dbReference type="HAMAP" id="MF_00098">
    <property type="entry name" value="Met_tRNA_synth_type1"/>
    <property type="match status" value="1"/>
</dbReference>
<dbReference type="GO" id="GO:0005829">
    <property type="term" value="C:cytosol"/>
    <property type="evidence" value="ECO:0007669"/>
    <property type="project" value="TreeGrafter"/>
</dbReference>
<dbReference type="InterPro" id="IPR023458">
    <property type="entry name" value="Met-tRNA_ligase_1"/>
</dbReference>
<evidence type="ECO:0000256" key="13">
    <source>
        <dbReference type="ARBA" id="ARBA00022917"/>
    </source>
</evidence>
<evidence type="ECO:0000256" key="15">
    <source>
        <dbReference type="ARBA" id="ARBA00047364"/>
    </source>
</evidence>
<evidence type="ECO:0000256" key="12">
    <source>
        <dbReference type="ARBA" id="ARBA00022884"/>
    </source>
</evidence>
<comment type="function">
    <text evidence="1 16">Is required not only for elongation of protein synthesis but also for the initiation of all mRNA translation through initiator tRNA(fMet) aminoacylation.</text>
</comment>
<evidence type="ECO:0000259" key="17">
    <source>
        <dbReference type="PROSITE" id="PS50886"/>
    </source>
</evidence>
<dbReference type="SUPFAM" id="SSF57770">
    <property type="entry name" value="Methionyl-tRNA synthetase (MetRS), Zn-domain"/>
    <property type="match status" value="1"/>
</dbReference>
<keyword evidence="9 16" id="KW-0547">Nucleotide-binding</keyword>
<evidence type="ECO:0000256" key="2">
    <source>
        <dbReference type="ARBA" id="ARBA00004496"/>
    </source>
</evidence>
<comment type="similarity">
    <text evidence="3 16">Belongs to the class-I aminoacyl-tRNA synthetase family. MetG type 1 subfamily.</text>
</comment>
<dbReference type="PROSITE" id="PS50886">
    <property type="entry name" value="TRBD"/>
    <property type="match status" value="1"/>
</dbReference>
<keyword evidence="10 16" id="KW-0862">Zinc</keyword>
<evidence type="ECO:0000256" key="10">
    <source>
        <dbReference type="ARBA" id="ARBA00022833"/>
    </source>
</evidence>
<keyword evidence="8 16" id="KW-0479">Metal-binding</keyword>
<comment type="subunit">
    <text evidence="4 16">Homodimer.</text>
</comment>
<keyword evidence="14 16" id="KW-0030">Aminoacyl-tRNA synthetase</keyword>
<dbReference type="Gene3D" id="1.10.730.10">
    <property type="entry name" value="Isoleucyl-tRNA Synthetase, Domain 1"/>
    <property type="match status" value="1"/>
</dbReference>
<feature type="short sequence motif" description="'KMSKS' region" evidence="16">
    <location>
        <begin position="354"/>
        <end position="358"/>
    </location>
</feature>
<reference evidence="18 19" key="1">
    <citation type="submission" date="2019-03" db="EMBL/GenBank/DDBJ databases">
        <title>Genomic Encyclopedia of Type Strains, Phase IV (KMG-IV): sequencing the most valuable type-strain genomes for metagenomic binning, comparative biology and taxonomic classification.</title>
        <authorList>
            <person name="Goeker M."/>
        </authorList>
    </citation>
    <scope>NUCLEOTIDE SEQUENCE [LARGE SCALE GENOMIC DNA]</scope>
    <source>
        <strain evidence="18 19">DSM 23344</strain>
    </source>
</reference>
<dbReference type="PROSITE" id="PS00178">
    <property type="entry name" value="AA_TRNA_LIGASE_I"/>
    <property type="match status" value="1"/>
</dbReference>
<dbReference type="FunFam" id="1.10.730.10:FF:000005">
    <property type="entry name" value="Methionine--tRNA ligase"/>
    <property type="match status" value="1"/>
</dbReference>
<comment type="cofactor">
    <cofactor evidence="16">
        <name>Zn(2+)</name>
        <dbReference type="ChEBI" id="CHEBI:29105"/>
    </cofactor>
    <text evidence="16">Binds 1 zinc ion per subunit.</text>
</comment>
<keyword evidence="5 16" id="KW-0963">Cytoplasm</keyword>
<evidence type="ECO:0000256" key="7">
    <source>
        <dbReference type="ARBA" id="ARBA00022598"/>
    </source>
</evidence>
<dbReference type="InterPro" id="IPR014729">
    <property type="entry name" value="Rossmann-like_a/b/a_fold"/>
</dbReference>
<evidence type="ECO:0000256" key="1">
    <source>
        <dbReference type="ARBA" id="ARBA00003314"/>
    </source>
</evidence>
<dbReference type="Gene3D" id="2.40.50.140">
    <property type="entry name" value="Nucleic acid-binding proteins"/>
    <property type="match status" value="1"/>
</dbReference>
<dbReference type="SUPFAM" id="SSF47323">
    <property type="entry name" value="Anticodon-binding domain of a subclass of class I aminoacyl-tRNA synthetases"/>
    <property type="match status" value="1"/>
</dbReference>
<dbReference type="NCBIfam" id="TIGR00399">
    <property type="entry name" value="metG_C_term"/>
    <property type="match status" value="1"/>
</dbReference>
<feature type="short sequence motif" description="'HIGH' region" evidence="16">
    <location>
        <begin position="38"/>
        <end position="48"/>
    </location>
</feature>
<dbReference type="InterPro" id="IPR004495">
    <property type="entry name" value="Met-tRNA-synth_bsu_C"/>
</dbReference>
<dbReference type="PANTHER" id="PTHR45765:SF1">
    <property type="entry name" value="METHIONINE--TRNA LIGASE, CYTOPLASMIC"/>
    <property type="match status" value="1"/>
</dbReference>
<dbReference type="InterPro" id="IPR001412">
    <property type="entry name" value="aa-tRNA-synth_I_CS"/>
</dbReference>
<dbReference type="EC" id="6.1.1.10" evidence="16"/>
<dbReference type="Pfam" id="PF09334">
    <property type="entry name" value="tRNA-synt_1g"/>
    <property type="match status" value="1"/>
</dbReference>
<dbReference type="InterPro" id="IPR015413">
    <property type="entry name" value="Methionyl/Leucyl_tRNA_Synth"/>
</dbReference>
<dbReference type="Pfam" id="PF19303">
    <property type="entry name" value="Anticodon_3"/>
    <property type="match status" value="1"/>
</dbReference>
<evidence type="ECO:0000256" key="5">
    <source>
        <dbReference type="ARBA" id="ARBA00022490"/>
    </source>
</evidence>
<accession>A0A4R2L9P6</accession>
<dbReference type="InterPro" id="IPR014758">
    <property type="entry name" value="Met-tRNA_synth"/>
</dbReference>
<feature type="binding site" evidence="16">
    <location>
        <position position="182"/>
    </location>
    <ligand>
        <name>Zn(2+)</name>
        <dbReference type="ChEBI" id="CHEBI:29105"/>
    </ligand>
</feature>
<dbReference type="AlphaFoldDB" id="A0A4R2L9P6"/>
<evidence type="ECO:0000256" key="3">
    <source>
        <dbReference type="ARBA" id="ARBA00008258"/>
    </source>
</evidence>
<keyword evidence="13 16" id="KW-0648">Protein biosynthesis</keyword>
<dbReference type="SUPFAM" id="SSF50249">
    <property type="entry name" value="Nucleic acid-binding proteins"/>
    <property type="match status" value="1"/>
</dbReference>
<feature type="binding site" evidence="16">
    <location>
        <position position="185"/>
    </location>
    <ligand>
        <name>Zn(2+)</name>
        <dbReference type="ChEBI" id="CHEBI:29105"/>
    </ligand>
</feature>
<dbReference type="FunFam" id="2.40.50.140:FF:000042">
    <property type="entry name" value="Methionine--tRNA ligase"/>
    <property type="match status" value="1"/>
</dbReference>
<dbReference type="GO" id="GO:0006431">
    <property type="term" value="P:methionyl-tRNA aminoacylation"/>
    <property type="evidence" value="ECO:0007669"/>
    <property type="project" value="UniProtKB-UniRule"/>
</dbReference>
<keyword evidence="12 16" id="KW-0694">RNA-binding</keyword>
<keyword evidence="11 16" id="KW-0067">ATP-binding</keyword>
<evidence type="ECO:0000256" key="8">
    <source>
        <dbReference type="ARBA" id="ARBA00022723"/>
    </source>
</evidence>
<evidence type="ECO:0000256" key="16">
    <source>
        <dbReference type="HAMAP-Rule" id="MF_00098"/>
    </source>
</evidence>
<dbReference type="GO" id="GO:0000049">
    <property type="term" value="F:tRNA binding"/>
    <property type="evidence" value="ECO:0007669"/>
    <property type="project" value="UniProtKB-UniRule"/>
</dbReference>
<dbReference type="InterPro" id="IPR041872">
    <property type="entry name" value="Anticodon_Met"/>
</dbReference>
<feature type="binding site" evidence="16">
    <location>
        <position position="357"/>
    </location>
    <ligand>
        <name>ATP</name>
        <dbReference type="ChEBI" id="CHEBI:30616"/>
    </ligand>
</feature>
<dbReference type="CDD" id="cd07957">
    <property type="entry name" value="Anticodon_Ia_Met"/>
    <property type="match status" value="1"/>
</dbReference>
<dbReference type="InterPro" id="IPR009080">
    <property type="entry name" value="tRNAsynth_Ia_anticodon-bd"/>
</dbReference>
<feature type="binding site" evidence="16">
    <location>
        <position position="169"/>
    </location>
    <ligand>
        <name>Zn(2+)</name>
        <dbReference type="ChEBI" id="CHEBI:29105"/>
    </ligand>
</feature>
<dbReference type="PANTHER" id="PTHR45765">
    <property type="entry name" value="METHIONINE--TRNA LIGASE"/>
    <property type="match status" value="1"/>
</dbReference>
<dbReference type="InterPro" id="IPR012340">
    <property type="entry name" value="NA-bd_OB-fold"/>
</dbReference>
<dbReference type="NCBIfam" id="NF001100">
    <property type="entry name" value="PRK00133.1"/>
    <property type="match status" value="1"/>
</dbReference>